<dbReference type="EMBL" id="JAJEQC010000001">
    <property type="protein sequence ID" value="MCC2135740.1"/>
    <property type="molecule type" value="Genomic_DNA"/>
</dbReference>
<dbReference type="InterPro" id="IPR029044">
    <property type="entry name" value="Nucleotide-diphossugar_trans"/>
</dbReference>
<reference evidence="2" key="1">
    <citation type="submission" date="2021-10" db="EMBL/GenBank/DDBJ databases">
        <title>Anaerobic single-cell dispensing facilitates the cultivation of human gut bacteria.</title>
        <authorList>
            <person name="Afrizal A."/>
        </authorList>
    </citation>
    <scope>NUCLEOTIDE SEQUENCE</scope>
    <source>
        <strain evidence="2">CLA-AA-H250</strain>
    </source>
</reference>
<comment type="caution">
    <text evidence="2">The sequence shown here is derived from an EMBL/GenBank/DDBJ whole genome shotgun (WGS) entry which is preliminary data.</text>
</comment>
<proteinExistence type="predicted"/>
<evidence type="ECO:0000313" key="2">
    <source>
        <dbReference type="EMBL" id="MCC2135740.1"/>
    </source>
</evidence>
<dbReference type="GO" id="GO:0016020">
    <property type="term" value="C:membrane"/>
    <property type="evidence" value="ECO:0007669"/>
    <property type="project" value="GOC"/>
</dbReference>
<dbReference type="InterPro" id="IPR051706">
    <property type="entry name" value="Glycosyltransferase_domain"/>
</dbReference>
<keyword evidence="1 2" id="KW-0808">Transferase</keyword>
<dbReference type="PANTHER" id="PTHR32385:SF15">
    <property type="entry name" value="INOSITOL PHOSPHOCERAMIDE MANNOSYLTRANSFERASE 1"/>
    <property type="match status" value="1"/>
</dbReference>
<evidence type="ECO:0000313" key="3">
    <source>
        <dbReference type="Proteomes" id="UP001199424"/>
    </source>
</evidence>
<dbReference type="InterPro" id="IPR007577">
    <property type="entry name" value="GlycoTrfase_DXD_sugar-bd_CS"/>
</dbReference>
<dbReference type="Pfam" id="PF04488">
    <property type="entry name" value="Gly_transf_sug"/>
    <property type="match status" value="1"/>
</dbReference>
<dbReference type="Gene3D" id="3.90.550.20">
    <property type="match status" value="1"/>
</dbReference>
<dbReference type="PANTHER" id="PTHR32385">
    <property type="entry name" value="MANNOSYL PHOSPHORYLINOSITOL CERAMIDE SYNTHASE"/>
    <property type="match status" value="1"/>
</dbReference>
<gene>
    <name evidence="2" type="ORF">LKD31_01750</name>
</gene>
<dbReference type="SUPFAM" id="SSF53448">
    <property type="entry name" value="Nucleotide-diphospho-sugar transferases"/>
    <property type="match status" value="1"/>
</dbReference>
<protein>
    <submittedName>
        <fullName evidence="2">Glycosyl transferase</fullName>
    </submittedName>
</protein>
<keyword evidence="3" id="KW-1185">Reference proteome</keyword>
<accession>A0AAE3DG07</accession>
<dbReference type="GO" id="GO:0000030">
    <property type="term" value="F:mannosyltransferase activity"/>
    <property type="evidence" value="ECO:0007669"/>
    <property type="project" value="TreeGrafter"/>
</dbReference>
<sequence length="236" mass="27300">MIPKIIHYCWFGRAPLPDKAKKCIDSWRKHCPDYTILEWNEDNFDIHQNGYTEMCCKEKKYAFLADYVRLQIIENEGGFYFDVDVELVRSLDPLCSEHAFFAFETDRMIATGLGFGAEKHHPLVHFMLEQYAPLLDGKHGVIGCPQLNTQALLKCGLKPNGKRQTVQGAAVFPKAYFNPYEDATGRLYITDCTYAVHWYAKSWMNRRTVLRSKLTRPLHRLLADHPRIKEKVKGGV</sequence>
<evidence type="ECO:0000256" key="1">
    <source>
        <dbReference type="ARBA" id="ARBA00022679"/>
    </source>
</evidence>
<dbReference type="Proteomes" id="UP001199424">
    <property type="component" value="Unassembled WGS sequence"/>
</dbReference>
<dbReference type="RefSeq" id="WP_308448361.1">
    <property type="nucleotide sequence ID" value="NZ_JAJEQC010000001.1"/>
</dbReference>
<organism evidence="2 3">
    <name type="scientific">Hominenteromicrobium mulieris</name>
    <dbReference type="NCBI Taxonomy" id="2885357"/>
    <lineage>
        <taxon>Bacteria</taxon>
        <taxon>Bacillati</taxon>
        <taxon>Bacillota</taxon>
        <taxon>Clostridia</taxon>
        <taxon>Eubacteriales</taxon>
        <taxon>Oscillospiraceae</taxon>
        <taxon>Hominenteromicrobium</taxon>
    </lineage>
</organism>
<dbReference type="GO" id="GO:0051999">
    <property type="term" value="P:mannosyl-inositol phosphorylceramide biosynthetic process"/>
    <property type="evidence" value="ECO:0007669"/>
    <property type="project" value="TreeGrafter"/>
</dbReference>
<name>A0AAE3DG07_9FIRM</name>
<dbReference type="AlphaFoldDB" id="A0AAE3DG07"/>